<dbReference type="GO" id="GO:0004601">
    <property type="term" value="F:peroxidase activity"/>
    <property type="evidence" value="ECO:0007669"/>
    <property type="project" value="InterPro"/>
</dbReference>
<dbReference type="EMBL" id="UETB01000001">
    <property type="protein sequence ID" value="SSA36518.1"/>
    <property type="molecule type" value="Genomic_DNA"/>
</dbReference>
<dbReference type="NCBIfam" id="TIGR03562">
    <property type="entry name" value="osmo_induc_OsmC"/>
    <property type="match status" value="1"/>
</dbReference>
<proteinExistence type="predicted"/>
<name>A0A2Y8ZYZ9_9MICO</name>
<dbReference type="SUPFAM" id="SSF82784">
    <property type="entry name" value="OsmC-like"/>
    <property type="match status" value="1"/>
</dbReference>
<dbReference type="Gene3D" id="3.30.300.20">
    <property type="match status" value="1"/>
</dbReference>
<dbReference type="Proteomes" id="UP000250222">
    <property type="component" value="Unassembled WGS sequence"/>
</dbReference>
<reference evidence="1 2" key="1">
    <citation type="submission" date="2016-10" db="EMBL/GenBank/DDBJ databases">
        <authorList>
            <person name="Cai Z."/>
        </authorList>
    </citation>
    <scope>NUCLEOTIDE SEQUENCE [LARGE SCALE GENOMIC DNA]</scope>
    <source>
        <strain evidence="1 2">CGMCC 1.10826</strain>
    </source>
</reference>
<dbReference type="AlphaFoldDB" id="A0A2Y8ZYZ9"/>
<organism evidence="1 2">
    <name type="scientific">Georgenia satyanarayanai</name>
    <dbReference type="NCBI Taxonomy" id="860221"/>
    <lineage>
        <taxon>Bacteria</taxon>
        <taxon>Bacillati</taxon>
        <taxon>Actinomycetota</taxon>
        <taxon>Actinomycetes</taxon>
        <taxon>Micrococcales</taxon>
        <taxon>Bogoriellaceae</taxon>
        <taxon>Georgenia</taxon>
    </lineage>
</organism>
<accession>A0A2Y8ZYZ9</accession>
<evidence type="ECO:0000313" key="2">
    <source>
        <dbReference type="Proteomes" id="UP000250222"/>
    </source>
</evidence>
<dbReference type="Pfam" id="PF02566">
    <property type="entry name" value="OsmC"/>
    <property type="match status" value="1"/>
</dbReference>
<dbReference type="PANTHER" id="PTHR42830:SF1">
    <property type="entry name" value="OSMOTICALLY INDUCIBLE FAMILY PROTEIN"/>
    <property type="match status" value="1"/>
</dbReference>
<dbReference type="InterPro" id="IPR003718">
    <property type="entry name" value="OsmC/Ohr_fam"/>
</dbReference>
<dbReference type="InterPro" id="IPR019904">
    <property type="entry name" value="Peroxiredoxin_OsmC"/>
</dbReference>
<keyword evidence="2" id="KW-1185">Reference proteome</keyword>
<dbReference type="OrthoDB" id="9807532at2"/>
<dbReference type="InterPro" id="IPR015946">
    <property type="entry name" value="KH_dom-like_a/b"/>
</dbReference>
<evidence type="ECO:0000313" key="1">
    <source>
        <dbReference type="EMBL" id="SSA36518.1"/>
    </source>
</evidence>
<dbReference type="GO" id="GO:0006979">
    <property type="term" value="P:response to oxidative stress"/>
    <property type="evidence" value="ECO:0007669"/>
    <property type="project" value="InterPro"/>
</dbReference>
<dbReference type="PANTHER" id="PTHR42830">
    <property type="entry name" value="OSMOTICALLY INDUCIBLE FAMILY PROTEIN"/>
    <property type="match status" value="1"/>
</dbReference>
<protein>
    <submittedName>
        <fullName evidence="1">Osmotically inducible protein OsmC</fullName>
    </submittedName>
</protein>
<dbReference type="InterPro" id="IPR052707">
    <property type="entry name" value="OsmC_Ohr_Peroxiredoxin"/>
</dbReference>
<gene>
    <name evidence="1" type="ORF">SAMN05216184_101181</name>
</gene>
<dbReference type="RefSeq" id="WP_110850708.1">
    <property type="nucleotide sequence ID" value="NZ_QKLZ01000001.1"/>
</dbReference>
<sequence>MPNPVVNKASTEWNGELFTGSGTTTLETSGKATFDVAWQSRGEQEGGTTTPEELIAAAHATCYAMQFSNMLKENGTPPTQLNTSAAVTFVAGTGITGIELTVRGTVEGIDAATFDELARKAKETCPVSQALAGTEITLADVQLA</sequence>
<dbReference type="InterPro" id="IPR036102">
    <property type="entry name" value="OsmC/Ohrsf"/>
</dbReference>